<name>A0ABN9WWE8_9DINO</name>
<evidence type="ECO:0000313" key="3">
    <source>
        <dbReference type="Proteomes" id="UP001189429"/>
    </source>
</evidence>
<keyword evidence="3" id="KW-1185">Reference proteome</keyword>
<evidence type="ECO:0000313" key="2">
    <source>
        <dbReference type="EMBL" id="CAK0891212.1"/>
    </source>
</evidence>
<organism evidence="2 3">
    <name type="scientific">Prorocentrum cordatum</name>
    <dbReference type="NCBI Taxonomy" id="2364126"/>
    <lineage>
        <taxon>Eukaryota</taxon>
        <taxon>Sar</taxon>
        <taxon>Alveolata</taxon>
        <taxon>Dinophyceae</taxon>
        <taxon>Prorocentrales</taxon>
        <taxon>Prorocentraceae</taxon>
        <taxon>Prorocentrum</taxon>
    </lineage>
</organism>
<comment type="caution">
    <text evidence="2">The sequence shown here is derived from an EMBL/GenBank/DDBJ whole genome shotgun (WGS) entry which is preliminary data.</text>
</comment>
<evidence type="ECO:0000256" key="1">
    <source>
        <dbReference type="SAM" id="MobiDB-lite"/>
    </source>
</evidence>
<accession>A0ABN9WWE8</accession>
<feature type="compositionally biased region" description="Basic and acidic residues" evidence="1">
    <location>
        <begin position="74"/>
        <end position="84"/>
    </location>
</feature>
<feature type="region of interest" description="Disordered" evidence="1">
    <location>
        <begin position="61"/>
        <end position="109"/>
    </location>
</feature>
<gene>
    <name evidence="2" type="ORF">PCOR1329_LOCUS71217</name>
</gene>
<dbReference type="EMBL" id="CAUYUJ010019443">
    <property type="protein sequence ID" value="CAK0891212.1"/>
    <property type="molecule type" value="Genomic_DNA"/>
</dbReference>
<reference evidence="2" key="1">
    <citation type="submission" date="2023-10" db="EMBL/GenBank/DDBJ databases">
        <authorList>
            <person name="Chen Y."/>
            <person name="Shah S."/>
            <person name="Dougan E. K."/>
            <person name="Thang M."/>
            <person name="Chan C."/>
        </authorList>
    </citation>
    <scope>NUCLEOTIDE SEQUENCE [LARGE SCALE GENOMIC DNA]</scope>
</reference>
<dbReference type="Proteomes" id="UP001189429">
    <property type="component" value="Unassembled WGS sequence"/>
</dbReference>
<feature type="compositionally biased region" description="Polar residues" evidence="1">
    <location>
        <begin position="86"/>
        <end position="109"/>
    </location>
</feature>
<proteinExistence type="predicted"/>
<protein>
    <submittedName>
        <fullName evidence="2">Uncharacterized protein</fullName>
    </submittedName>
</protein>
<sequence length="109" mass="11764">MKARYVGRTNGITASTFESLHRDAALETSTIINIGNAIKPQFTNPSAKSIRLRSIASFTAESGTEMPPAGAADTNHHVRSHDVAEASSNPVQYSHQWVDSRTTGRVPSK</sequence>